<evidence type="ECO:0008006" key="5">
    <source>
        <dbReference type="Google" id="ProtNLM"/>
    </source>
</evidence>
<feature type="compositionally biased region" description="Basic and acidic residues" evidence="1">
    <location>
        <begin position="137"/>
        <end position="166"/>
    </location>
</feature>
<protein>
    <recommendedName>
        <fullName evidence="5">DUF3040 domain-containing protein</fullName>
    </recommendedName>
</protein>
<keyword evidence="4" id="KW-1185">Reference proteome</keyword>
<comment type="caution">
    <text evidence="3">The sequence shown here is derived from an EMBL/GenBank/DDBJ whole genome shotgun (WGS) entry which is preliminary data.</text>
</comment>
<proteinExistence type="predicted"/>
<feature type="transmembrane region" description="Helical" evidence="2">
    <location>
        <begin position="79"/>
        <end position="102"/>
    </location>
</feature>
<reference evidence="4" key="1">
    <citation type="journal article" date="2019" name="Int. J. Syst. Evol. Microbiol.">
        <title>The Global Catalogue of Microorganisms (GCM) 10K type strain sequencing project: providing services to taxonomists for standard genome sequencing and annotation.</title>
        <authorList>
            <consortium name="The Broad Institute Genomics Platform"/>
            <consortium name="The Broad Institute Genome Sequencing Center for Infectious Disease"/>
            <person name="Wu L."/>
            <person name="Ma J."/>
        </authorList>
    </citation>
    <scope>NUCLEOTIDE SEQUENCE [LARGE SCALE GENOMIC DNA]</scope>
    <source>
        <strain evidence="4">CGMCC 4.1469</strain>
    </source>
</reference>
<keyword evidence="2" id="KW-0812">Transmembrane</keyword>
<feature type="transmembrane region" description="Helical" evidence="2">
    <location>
        <begin position="53"/>
        <end position="73"/>
    </location>
</feature>
<keyword evidence="2" id="KW-1133">Transmembrane helix</keyword>
<evidence type="ECO:0000256" key="2">
    <source>
        <dbReference type="SAM" id="Phobius"/>
    </source>
</evidence>
<feature type="compositionally biased region" description="Gly residues" evidence="1">
    <location>
        <begin position="112"/>
        <end position="134"/>
    </location>
</feature>
<feature type="region of interest" description="Disordered" evidence="1">
    <location>
        <begin position="109"/>
        <end position="166"/>
    </location>
</feature>
<sequence length="166" mass="17851">MDGPALSGRERRLLEEIECDLRQDTKLDRRLSTMGAKRPSRVRTALQGAARKVPPGVLMTALVMSAICLSIGVRAPTTAAVATVAIVWAASVGIAFGVAVLLRRRRPEAEGGSAGGAPGEGGRTDGTGRTGGGWWTRLDRRDRSDRGDGRDRQDPPERRPWDRPEA</sequence>
<name>A0ABW1F8I4_9ACTN</name>
<evidence type="ECO:0000313" key="4">
    <source>
        <dbReference type="Proteomes" id="UP001596067"/>
    </source>
</evidence>
<evidence type="ECO:0000256" key="1">
    <source>
        <dbReference type="SAM" id="MobiDB-lite"/>
    </source>
</evidence>
<dbReference type="EMBL" id="JBHSOD010000093">
    <property type="protein sequence ID" value="MFC5890732.1"/>
    <property type="molecule type" value="Genomic_DNA"/>
</dbReference>
<organism evidence="3 4">
    <name type="scientific">Kitasatospora aburaviensis</name>
    <dbReference type="NCBI Taxonomy" id="67265"/>
    <lineage>
        <taxon>Bacteria</taxon>
        <taxon>Bacillati</taxon>
        <taxon>Actinomycetota</taxon>
        <taxon>Actinomycetes</taxon>
        <taxon>Kitasatosporales</taxon>
        <taxon>Streptomycetaceae</taxon>
        <taxon>Kitasatospora</taxon>
    </lineage>
</organism>
<keyword evidence="2" id="KW-0472">Membrane</keyword>
<dbReference type="RefSeq" id="WP_313767149.1">
    <property type="nucleotide sequence ID" value="NZ_BAAAVH010000020.1"/>
</dbReference>
<dbReference type="Proteomes" id="UP001596067">
    <property type="component" value="Unassembled WGS sequence"/>
</dbReference>
<evidence type="ECO:0000313" key="3">
    <source>
        <dbReference type="EMBL" id="MFC5890732.1"/>
    </source>
</evidence>
<accession>A0ABW1F8I4</accession>
<gene>
    <name evidence="3" type="ORF">ACFP0N_37845</name>
</gene>